<dbReference type="InterPro" id="IPR001737">
    <property type="entry name" value="KsgA/Erm"/>
</dbReference>
<evidence type="ECO:0000313" key="6">
    <source>
        <dbReference type="EMBL" id="AXN02423.1"/>
    </source>
</evidence>
<proteinExistence type="predicted"/>
<keyword evidence="4" id="KW-0694">RNA-binding</keyword>
<keyword evidence="3" id="KW-0949">S-adenosyl-L-methionine</keyword>
<sequence>MNIKGQNFLKKNFCSLISKKICIHKKNKIIELASGYGNFTKFLKKKVNSRILEFEIDNLFKNNKINENIININFRIYGRILIFGNIPYNITTKIIKKILLYRNIKDIYIMLQIDFVKKIYFFYKKIFSYKKMKNTCFIPSPKIESCFVKISNYI</sequence>
<gene>
    <name evidence="6" type="ORF">C9I84_016</name>
</gene>
<keyword evidence="2 6" id="KW-0808">Transferase</keyword>
<dbReference type="EMBL" id="CP028360">
    <property type="protein sequence ID" value="AXN02423.1"/>
    <property type="molecule type" value="Genomic_DNA"/>
</dbReference>
<dbReference type="Gene3D" id="3.40.50.150">
    <property type="entry name" value="Vaccinia Virus protein VP39"/>
    <property type="match status" value="1"/>
</dbReference>
<dbReference type="Pfam" id="PF00398">
    <property type="entry name" value="RrnaAD"/>
    <property type="match status" value="1"/>
</dbReference>
<dbReference type="InterPro" id="IPR020598">
    <property type="entry name" value="rRNA_Ade_methylase_Trfase_N"/>
</dbReference>
<protein>
    <submittedName>
        <fullName evidence="6">rRNA adenine N-6-methyltransferase</fullName>
    </submittedName>
</protein>
<evidence type="ECO:0000256" key="4">
    <source>
        <dbReference type="ARBA" id="ARBA00022884"/>
    </source>
</evidence>
<reference evidence="6 7" key="1">
    <citation type="submission" date="2018-03" db="EMBL/GenBank/DDBJ databases">
        <title>A parallel universe: an anciently diverged bacterial symbiosis in a Hawaiian planthopper (Hemiptera: Cixiidae) reveals rearranged nutritional responsibilities.</title>
        <authorList>
            <person name="Bennett G."/>
            <person name="Mao M."/>
        </authorList>
    </citation>
    <scope>NUCLEOTIDE SEQUENCE [LARGE SCALE GENOMIC DNA]</scope>
    <source>
        <strain evidence="6 7">OLIH</strain>
    </source>
</reference>
<organism evidence="6 7">
    <name type="scientific">Candidatus Vidania fulgoroideorum</name>
    <dbReference type="NCBI Taxonomy" id="881286"/>
    <lineage>
        <taxon>Bacteria</taxon>
        <taxon>Pseudomonadati</taxon>
        <taxon>Pseudomonadota</taxon>
        <taxon>Betaproteobacteria</taxon>
        <taxon>Candidatus Vidania</taxon>
    </lineage>
</organism>
<evidence type="ECO:0000256" key="2">
    <source>
        <dbReference type="ARBA" id="ARBA00022679"/>
    </source>
</evidence>
<name>A0A346E0B8_9PROT</name>
<accession>A0A346E0B8</accession>
<dbReference type="KEGG" id="vfg:C9I84_016"/>
<dbReference type="SMART" id="SM00650">
    <property type="entry name" value="rADc"/>
    <property type="match status" value="1"/>
</dbReference>
<dbReference type="Proteomes" id="UP000257084">
    <property type="component" value="Chromosome"/>
</dbReference>
<evidence type="ECO:0000256" key="3">
    <source>
        <dbReference type="ARBA" id="ARBA00022691"/>
    </source>
</evidence>
<keyword evidence="7" id="KW-1185">Reference proteome</keyword>
<feature type="domain" description="Ribosomal RNA adenine methylase transferase N-terminal" evidence="5">
    <location>
        <begin position="13"/>
        <end position="154"/>
    </location>
</feature>
<evidence type="ECO:0000313" key="7">
    <source>
        <dbReference type="Proteomes" id="UP000257084"/>
    </source>
</evidence>
<keyword evidence="1 6" id="KW-0489">Methyltransferase</keyword>
<dbReference type="AlphaFoldDB" id="A0A346E0B8"/>
<evidence type="ECO:0000256" key="1">
    <source>
        <dbReference type="ARBA" id="ARBA00022603"/>
    </source>
</evidence>
<dbReference type="InterPro" id="IPR029063">
    <property type="entry name" value="SAM-dependent_MTases_sf"/>
</dbReference>
<dbReference type="GO" id="GO:0000179">
    <property type="term" value="F:rRNA (adenine-N6,N6-)-dimethyltransferase activity"/>
    <property type="evidence" value="ECO:0007669"/>
    <property type="project" value="InterPro"/>
</dbReference>
<dbReference type="GO" id="GO:0003723">
    <property type="term" value="F:RNA binding"/>
    <property type="evidence" value="ECO:0007669"/>
    <property type="project" value="UniProtKB-KW"/>
</dbReference>
<dbReference type="SUPFAM" id="SSF53335">
    <property type="entry name" value="S-adenosyl-L-methionine-dependent methyltransferases"/>
    <property type="match status" value="1"/>
</dbReference>
<evidence type="ECO:0000259" key="5">
    <source>
        <dbReference type="SMART" id="SM00650"/>
    </source>
</evidence>